<dbReference type="Pfam" id="PF13181">
    <property type="entry name" value="TPR_8"/>
    <property type="match status" value="1"/>
</dbReference>
<evidence type="ECO:0000256" key="4">
    <source>
        <dbReference type="ARBA" id="ARBA00022676"/>
    </source>
</evidence>
<dbReference type="SUPFAM" id="SSF48452">
    <property type="entry name" value="TPR-like"/>
    <property type="match status" value="3"/>
</dbReference>
<dbReference type="AlphaFoldDB" id="A0A941DHB3"/>
<comment type="pathway">
    <text evidence="1">Protein modification; protein glycosylation.</text>
</comment>
<dbReference type="Gene3D" id="1.25.40.10">
    <property type="entry name" value="Tetratricopeptide repeat domain"/>
    <property type="match status" value="2"/>
</dbReference>
<keyword evidence="5" id="KW-0808">Transferase</keyword>
<dbReference type="EMBL" id="JAGSPM010000011">
    <property type="protein sequence ID" value="MBR7748075.1"/>
    <property type="molecule type" value="Genomic_DNA"/>
</dbReference>
<dbReference type="InterPro" id="IPR051939">
    <property type="entry name" value="Glycosyltr_41/O-GlcNAc_trsf"/>
</dbReference>
<comment type="similarity">
    <text evidence="2">Belongs to the glycosyltransferase 41 family. O-GlcNAc transferase subfamily.</text>
</comment>
<dbReference type="Gene3D" id="3.40.50.2000">
    <property type="entry name" value="Glycogen Phosphorylase B"/>
    <property type="match status" value="1"/>
</dbReference>
<feature type="repeat" description="TPR" evidence="8">
    <location>
        <begin position="42"/>
        <end position="75"/>
    </location>
</feature>
<dbReference type="SUPFAM" id="SSF53756">
    <property type="entry name" value="UDP-Glycosyltransferase/glycogen phosphorylase"/>
    <property type="match status" value="1"/>
</dbReference>
<dbReference type="PANTHER" id="PTHR44835:SF1">
    <property type="entry name" value="PROTEIN O-GLCNAC TRANSFERASE"/>
    <property type="match status" value="1"/>
</dbReference>
<protein>
    <recommendedName>
        <fullName evidence="3">protein O-GlcNAc transferase</fullName>
        <ecNumber evidence="3">2.4.1.255</ecNumber>
    </recommendedName>
</protein>
<dbReference type="Proteomes" id="UP000680158">
    <property type="component" value="Unassembled WGS sequence"/>
</dbReference>
<dbReference type="Pfam" id="PF13432">
    <property type="entry name" value="TPR_16"/>
    <property type="match status" value="1"/>
</dbReference>
<accession>A0A941DHB3</accession>
<dbReference type="Gene3D" id="3.40.50.11380">
    <property type="match status" value="1"/>
</dbReference>
<dbReference type="RefSeq" id="WP_212685419.1">
    <property type="nucleotide sequence ID" value="NZ_JAGSPM010000011.1"/>
</dbReference>
<evidence type="ECO:0000256" key="5">
    <source>
        <dbReference type="ARBA" id="ARBA00022679"/>
    </source>
</evidence>
<evidence type="ECO:0000256" key="2">
    <source>
        <dbReference type="ARBA" id="ARBA00005386"/>
    </source>
</evidence>
<evidence type="ECO:0000313" key="10">
    <source>
        <dbReference type="EMBL" id="MBR7748075.1"/>
    </source>
</evidence>
<evidence type="ECO:0000313" key="11">
    <source>
        <dbReference type="Proteomes" id="UP000680158"/>
    </source>
</evidence>
<organism evidence="10 11">
    <name type="scientific">Undibacterium baiyunense</name>
    <dbReference type="NCBI Taxonomy" id="2828731"/>
    <lineage>
        <taxon>Bacteria</taxon>
        <taxon>Pseudomonadati</taxon>
        <taxon>Pseudomonadota</taxon>
        <taxon>Betaproteobacteria</taxon>
        <taxon>Burkholderiales</taxon>
        <taxon>Oxalobacteraceae</taxon>
        <taxon>Undibacterium</taxon>
    </lineage>
</organism>
<evidence type="ECO:0000256" key="6">
    <source>
        <dbReference type="ARBA" id="ARBA00022737"/>
    </source>
</evidence>
<sequence length="734" mass="83915">MSKSGFDIKATMREAQALVKAGKLAEAIASASRVIQRFPLHEEAHLLLAKIYFHLDQDENAIEHLQKAFSISHKTVIDSKAYYTILNRFVSRKSYALLEQASRWLVNLRPKDGIAWDYLSIACLEQQKYEDAHEAALRASKILPNNPHVLNNLACALTSLERCSESLEVLKRTVELAPEMATAYNNLGNAHRFLGNYEEAIESFSRAIQLAPEMAYLYNNLGLTYRSLDRCQSAIEVYHQALQIQPDLYQVYPNLIEAYRHGGQIQQAIDCSRSALQLTDQIPEIWAAYGDALRDGGYLDAAIEAYIQAVSFRKDDHSSFNRKVYTNILFCLNYHPDLSAEVIFNAYREFDQRFAVQLRDRWLPFDNEKVPGRRLRVGYVCQSFYNQVCKYFLIPLLEKHDRTQVEIFAYAQIPFEDEVTEHYKKIVDHWIPIRGMTDDQAVAQIRADKIDILIDVSGHTNSNRLMIFAQKPAPVSLHWLEYGYTTGLSAVDYFMTDSPSVTGDCDHLFSEKIWRLDGPAYVYRPDIRLAILNESPASQTGIVTFGSLSRTTRINHRVVRIWAAILDAMPNSRLVINSGDFKDPLVQEEMAGRFMRYGIERSRLDIGFSSPSWEVLKRIDIGLDCFPHNSGTTLLETLYMGIPFVTLQDRPPVGRIGSSVLMGMGRPEWIATSEEEYAQKAIILAHDIEGLVHMRKTMRQEMEASMLMNEDAFARSVEKAYRQMWQIYCEKGSA</sequence>
<dbReference type="SMART" id="SM00028">
    <property type="entry name" value="TPR"/>
    <property type="match status" value="8"/>
</dbReference>
<evidence type="ECO:0000256" key="3">
    <source>
        <dbReference type="ARBA" id="ARBA00011970"/>
    </source>
</evidence>
<keyword evidence="11" id="KW-1185">Reference proteome</keyword>
<evidence type="ECO:0000256" key="8">
    <source>
        <dbReference type="PROSITE-ProRule" id="PRU00339"/>
    </source>
</evidence>
<feature type="domain" description="O-GlcNAc transferase C-terminal" evidence="9">
    <location>
        <begin position="544"/>
        <end position="715"/>
    </location>
</feature>
<comment type="caution">
    <text evidence="10">The sequence shown here is derived from an EMBL/GenBank/DDBJ whole genome shotgun (WGS) entry which is preliminary data.</text>
</comment>
<dbReference type="PROSITE" id="PS50005">
    <property type="entry name" value="TPR"/>
    <property type="match status" value="3"/>
</dbReference>
<reference evidence="10 11" key="1">
    <citation type="submission" date="2021-04" db="EMBL/GenBank/DDBJ databases">
        <title>novel species isolated from subtropical streams in China.</title>
        <authorList>
            <person name="Lu H."/>
        </authorList>
    </citation>
    <scope>NUCLEOTIDE SEQUENCE [LARGE SCALE GENOMIC DNA]</scope>
    <source>
        <strain evidence="10 11">BYS107W</strain>
    </source>
</reference>
<dbReference type="PANTHER" id="PTHR44835">
    <property type="entry name" value="UDP-N-ACETYLGLUCOSAMINE--PEPTIDE N-ACETYLGLUCOSAMINYLTRANSFERASE SPINDLY-RELATED"/>
    <property type="match status" value="1"/>
</dbReference>
<proteinExistence type="inferred from homology"/>
<gene>
    <name evidence="10" type="ORF">KDM92_15925</name>
</gene>
<dbReference type="PROSITE" id="PS50293">
    <property type="entry name" value="TPR_REGION"/>
    <property type="match status" value="2"/>
</dbReference>
<name>A0A941DHB3_9BURK</name>
<evidence type="ECO:0000256" key="7">
    <source>
        <dbReference type="ARBA" id="ARBA00022803"/>
    </source>
</evidence>
<dbReference type="Pfam" id="PF13844">
    <property type="entry name" value="Glyco_transf_41"/>
    <property type="match status" value="2"/>
</dbReference>
<dbReference type="InterPro" id="IPR011990">
    <property type="entry name" value="TPR-like_helical_dom_sf"/>
</dbReference>
<keyword evidence="7 8" id="KW-0802">TPR repeat</keyword>
<dbReference type="InterPro" id="IPR019734">
    <property type="entry name" value="TPR_rpt"/>
</dbReference>
<dbReference type="InterPro" id="IPR029489">
    <property type="entry name" value="OGT/SEC/SPY_C"/>
</dbReference>
<evidence type="ECO:0000259" key="9">
    <source>
        <dbReference type="Pfam" id="PF13844"/>
    </source>
</evidence>
<feature type="repeat" description="TPR" evidence="8">
    <location>
        <begin position="181"/>
        <end position="214"/>
    </location>
</feature>
<dbReference type="Pfam" id="PF13424">
    <property type="entry name" value="TPR_12"/>
    <property type="match status" value="1"/>
</dbReference>
<evidence type="ECO:0000256" key="1">
    <source>
        <dbReference type="ARBA" id="ARBA00004922"/>
    </source>
</evidence>
<dbReference type="EC" id="2.4.1.255" evidence="3"/>
<dbReference type="GO" id="GO:0097363">
    <property type="term" value="F:protein O-acetylglucosaminyltransferase activity"/>
    <property type="evidence" value="ECO:0007669"/>
    <property type="project" value="UniProtKB-EC"/>
</dbReference>
<keyword evidence="4" id="KW-0328">Glycosyltransferase</keyword>
<keyword evidence="6" id="KW-0677">Repeat</keyword>
<feature type="domain" description="O-GlcNAc transferase C-terminal" evidence="9">
    <location>
        <begin position="368"/>
        <end position="513"/>
    </location>
</feature>
<feature type="repeat" description="TPR" evidence="8">
    <location>
        <begin position="215"/>
        <end position="248"/>
    </location>
</feature>